<dbReference type="Pfam" id="PF01496">
    <property type="entry name" value="V_ATPase_I"/>
    <property type="match status" value="1"/>
</dbReference>
<gene>
    <name evidence="11" type="ORF">TTHERM_00266570</name>
</gene>
<dbReference type="RefSeq" id="XP_001015892.2">
    <property type="nucleotide sequence ID" value="XM_001015892.3"/>
</dbReference>
<feature type="transmembrane region" description="Helical" evidence="9">
    <location>
        <begin position="585"/>
        <end position="607"/>
    </location>
</feature>
<feature type="transmembrane region" description="Helical" evidence="9">
    <location>
        <begin position="469"/>
        <end position="486"/>
    </location>
</feature>
<evidence type="ECO:0000313" key="12">
    <source>
        <dbReference type="Proteomes" id="UP000009168"/>
    </source>
</evidence>
<dbReference type="PIRSF" id="PIRSF001293">
    <property type="entry name" value="ATP6V0A1"/>
    <property type="match status" value="1"/>
</dbReference>
<evidence type="ECO:0000256" key="3">
    <source>
        <dbReference type="ARBA" id="ARBA00022448"/>
    </source>
</evidence>
<feature type="transmembrane region" description="Helical" evidence="9">
    <location>
        <begin position="798"/>
        <end position="820"/>
    </location>
</feature>
<dbReference type="OrthoDB" id="10264220at2759"/>
<dbReference type="GO" id="GO:0000220">
    <property type="term" value="C:vacuolar proton-transporting V-type ATPase, V0 domain"/>
    <property type="evidence" value="ECO:0007669"/>
    <property type="project" value="InterPro"/>
</dbReference>
<dbReference type="Proteomes" id="UP000009168">
    <property type="component" value="Unassembled WGS sequence"/>
</dbReference>
<keyword evidence="6 9" id="KW-1133">Transmembrane helix</keyword>
<dbReference type="HOGENOM" id="CLU_005230_0_2_1"/>
<feature type="transmembrane region" description="Helical" evidence="9">
    <location>
        <begin position="658"/>
        <end position="680"/>
    </location>
</feature>
<comment type="function">
    <text evidence="9">Essential component of the vacuolar proton pump (V-ATPase), a multimeric enzyme that catalyzes the translocation of protons across the membranes. Required for assembly and activity of the V-ATPase.</text>
</comment>
<evidence type="ECO:0000256" key="8">
    <source>
        <dbReference type="ARBA" id="ARBA00023136"/>
    </source>
</evidence>
<keyword evidence="10" id="KW-0175">Coiled coil</keyword>
<keyword evidence="8 9" id="KW-0472">Membrane</keyword>
<evidence type="ECO:0000256" key="5">
    <source>
        <dbReference type="ARBA" id="ARBA00022781"/>
    </source>
</evidence>
<accession>I7LUP6</accession>
<protein>
    <recommendedName>
        <fullName evidence="9">V-type proton ATPase subunit a</fullName>
    </recommendedName>
</protein>
<keyword evidence="3 9" id="KW-0813">Transport</keyword>
<evidence type="ECO:0000256" key="1">
    <source>
        <dbReference type="ARBA" id="ARBA00004141"/>
    </source>
</evidence>
<dbReference type="InParanoid" id="I7LUP6"/>
<evidence type="ECO:0000256" key="2">
    <source>
        <dbReference type="ARBA" id="ARBA00009904"/>
    </source>
</evidence>
<evidence type="ECO:0000256" key="4">
    <source>
        <dbReference type="ARBA" id="ARBA00022692"/>
    </source>
</evidence>
<dbReference type="eggNOG" id="KOG2189">
    <property type="taxonomic scope" value="Eukaryota"/>
</dbReference>
<dbReference type="GO" id="GO:0051117">
    <property type="term" value="F:ATPase binding"/>
    <property type="evidence" value="ECO:0007669"/>
    <property type="project" value="TreeGrafter"/>
</dbReference>
<evidence type="ECO:0000256" key="10">
    <source>
        <dbReference type="SAM" id="Coils"/>
    </source>
</evidence>
<feature type="coiled-coil region" evidence="10">
    <location>
        <begin position="111"/>
        <end position="151"/>
    </location>
</feature>
<dbReference type="OMA" id="DINMFQR"/>
<organism evidence="11 12">
    <name type="scientific">Tetrahymena thermophila (strain SB210)</name>
    <dbReference type="NCBI Taxonomy" id="312017"/>
    <lineage>
        <taxon>Eukaryota</taxon>
        <taxon>Sar</taxon>
        <taxon>Alveolata</taxon>
        <taxon>Ciliophora</taxon>
        <taxon>Intramacronucleata</taxon>
        <taxon>Oligohymenophorea</taxon>
        <taxon>Hymenostomatida</taxon>
        <taxon>Tetrahymenina</taxon>
        <taxon>Tetrahymenidae</taxon>
        <taxon>Tetrahymena</taxon>
    </lineage>
</organism>
<evidence type="ECO:0000313" key="11">
    <source>
        <dbReference type="EMBL" id="EAR95647.2"/>
    </source>
</evidence>
<keyword evidence="5 9" id="KW-0375">Hydrogen ion transport</keyword>
<dbReference type="STRING" id="312017.I7LUP6"/>
<dbReference type="AlphaFoldDB" id="I7LUP6"/>
<keyword evidence="12" id="KW-1185">Reference proteome</keyword>
<dbReference type="GO" id="GO:0046961">
    <property type="term" value="F:proton-transporting ATPase activity, rotational mechanism"/>
    <property type="evidence" value="ECO:0007669"/>
    <property type="project" value="InterPro"/>
</dbReference>
<feature type="transmembrane region" description="Helical" evidence="9">
    <location>
        <begin position="424"/>
        <end position="448"/>
    </location>
</feature>
<keyword evidence="7 9" id="KW-0406">Ion transport</keyword>
<dbReference type="InterPro" id="IPR002490">
    <property type="entry name" value="V-ATPase_116kDa_su"/>
</dbReference>
<name>I7LUP6_TETTS</name>
<dbReference type="GeneID" id="7846372"/>
<keyword evidence="4 9" id="KW-0812">Transmembrane</keyword>
<evidence type="ECO:0000256" key="7">
    <source>
        <dbReference type="ARBA" id="ARBA00023065"/>
    </source>
</evidence>
<dbReference type="InterPro" id="IPR026028">
    <property type="entry name" value="V-type_ATPase_116kDa_su_euka"/>
</dbReference>
<dbReference type="FunCoup" id="I7LUP6">
    <property type="interactions" value="71"/>
</dbReference>
<comment type="similarity">
    <text evidence="2 9">Belongs to the V-ATPase 116 kDa subunit family.</text>
</comment>
<evidence type="ECO:0000256" key="9">
    <source>
        <dbReference type="RuleBase" id="RU361189"/>
    </source>
</evidence>
<dbReference type="PANTHER" id="PTHR11629">
    <property type="entry name" value="VACUOLAR PROTON ATPASES"/>
    <property type="match status" value="1"/>
</dbReference>
<dbReference type="GO" id="GO:0007035">
    <property type="term" value="P:vacuolar acidification"/>
    <property type="evidence" value="ECO:0007669"/>
    <property type="project" value="TreeGrafter"/>
</dbReference>
<dbReference type="EMBL" id="GG662703">
    <property type="protein sequence ID" value="EAR95647.2"/>
    <property type="molecule type" value="Genomic_DNA"/>
</dbReference>
<reference evidence="12" key="1">
    <citation type="journal article" date="2006" name="PLoS Biol.">
        <title>Macronuclear genome sequence of the ciliate Tetrahymena thermophila, a model eukaryote.</title>
        <authorList>
            <person name="Eisen J.A."/>
            <person name="Coyne R.S."/>
            <person name="Wu M."/>
            <person name="Wu D."/>
            <person name="Thiagarajan M."/>
            <person name="Wortman J.R."/>
            <person name="Badger J.H."/>
            <person name="Ren Q."/>
            <person name="Amedeo P."/>
            <person name="Jones K.M."/>
            <person name="Tallon L.J."/>
            <person name="Delcher A.L."/>
            <person name="Salzberg S.L."/>
            <person name="Silva J.C."/>
            <person name="Haas B.J."/>
            <person name="Majoros W.H."/>
            <person name="Farzad M."/>
            <person name="Carlton J.M."/>
            <person name="Smith R.K. Jr."/>
            <person name="Garg J."/>
            <person name="Pearlman R.E."/>
            <person name="Karrer K.M."/>
            <person name="Sun L."/>
            <person name="Manning G."/>
            <person name="Elde N.C."/>
            <person name="Turkewitz A.P."/>
            <person name="Asai D.J."/>
            <person name="Wilkes D.E."/>
            <person name="Wang Y."/>
            <person name="Cai H."/>
            <person name="Collins K."/>
            <person name="Stewart B.A."/>
            <person name="Lee S.R."/>
            <person name="Wilamowska K."/>
            <person name="Weinberg Z."/>
            <person name="Ruzzo W.L."/>
            <person name="Wloga D."/>
            <person name="Gaertig J."/>
            <person name="Frankel J."/>
            <person name="Tsao C.-C."/>
            <person name="Gorovsky M.A."/>
            <person name="Keeling P.J."/>
            <person name="Waller R.F."/>
            <person name="Patron N.J."/>
            <person name="Cherry J.M."/>
            <person name="Stover N.A."/>
            <person name="Krieger C.J."/>
            <person name="del Toro C."/>
            <person name="Ryder H.F."/>
            <person name="Williamson S.C."/>
            <person name="Barbeau R.A."/>
            <person name="Hamilton E.P."/>
            <person name="Orias E."/>
        </authorList>
    </citation>
    <scope>NUCLEOTIDE SEQUENCE [LARGE SCALE GENOMIC DNA]</scope>
    <source>
        <strain evidence="12">SB210</strain>
    </source>
</reference>
<evidence type="ECO:0000256" key="6">
    <source>
        <dbReference type="ARBA" id="ARBA00022989"/>
    </source>
</evidence>
<sequence length="877" mass="100372">MSLFRSEDMEYCRIVLPRESAWETLNELGKNDCIHQVDTDSLLPNIARPFHNQIKRCDEVEFMLNDIKGYINKYEGLIIKCKNIKELVEVVFPKVLDTRQRAGKTYFEEIENDVIQRYNNLKDQIQNLDNISEKQKQLEEYKQVLNNAQAIMGDAFFMDQKQSQSDEKIDIHGKGLEELKSDFNLNKISGIIDTSDVNRFQKFIFRITKGNCFIAFKEAQELSTLHSQSRSVFVLMFPGNRNGLVYQKASRICESFNANRFQCPSNQTEFNQKLAEIDRQIIEGKQIINLTKKNLISYLEEFTVVKHNAGCSYVEYLNCYVAKERRIYQAMNCLRISGSVLVGFCWVPTEKVPDAQYALGQLANKYSNLPSSTLKVISAGDQKPPTYFKLNDFKAVFQTIVDTYGVPRYKEVNPGLFTIVTFPFLFGVMFGDIGHGGLLFIFGLYLLFFKDSILNDKFSSIKALIPARYIIVLMGFFALFCGFIYNDFLSLRLDLFGSCFQVNTKTVTDPKTQQQMQEEYVIPKSRDCTYPFGIDPMWGKTSNELTFVNSFKMKLAVIFAITQMCLGISMKAFNSVYFKKWVDFFFEFVPQILFMGLMFGYMDYLIFAKWTIDYTDGEYNIPKDAKVPSIITTMIDMALTLGNVKSENGSIISNQRTIQTIILVVSLLCVPMMLFPKPIILHLQNKRKQRLSHIADDHSQQHLLHGQDEDDLARDLEKAQLKLLNSGIDSQKQGGGHGEHEAFGEIFVHQIIETIEFILGSISNTASYLRLWALSLAHSQLAAVFFDKALKSGLENANIPMLVIGYLVFAKVTLGVLMAMDVMECFLHALRLHWVEFQSKFYKADGYAFSPFSFVNAIKEAVPSEDDEAEAAKKQKQ</sequence>
<dbReference type="KEGG" id="tet:TTHERM_00266570"/>
<comment type="subcellular location">
    <subcellularLocation>
        <location evidence="1">Membrane</location>
        <topology evidence="1">Multi-pass membrane protein</topology>
    </subcellularLocation>
</comment>
<feature type="transmembrane region" description="Helical" evidence="9">
    <location>
        <begin position="555"/>
        <end position="573"/>
    </location>
</feature>
<proteinExistence type="inferred from homology"/>
<dbReference type="PANTHER" id="PTHR11629:SF63">
    <property type="entry name" value="V-TYPE PROTON ATPASE SUBUNIT A"/>
    <property type="match status" value="1"/>
</dbReference>